<dbReference type="InterPro" id="IPR029069">
    <property type="entry name" value="HotDog_dom_sf"/>
</dbReference>
<dbReference type="PANTHER" id="PTHR21660">
    <property type="entry name" value="THIOESTERASE SUPERFAMILY MEMBER-RELATED"/>
    <property type="match status" value="1"/>
</dbReference>
<proteinExistence type="inferred from homology"/>
<organism evidence="4">
    <name type="scientific">marine metagenome</name>
    <dbReference type="NCBI Taxonomy" id="408172"/>
    <lineage>
        <taxon>unclassified sequences</taxon>
        <taxon>metagenomes</taxon>
        <taxon>ecological metagenomes</taxon>
    </lineage>
</organism>
<name>A0A382SEV2_9ZZZZ</name>
<dbReference type="Gene3D" id="3.10.129.10">
    <property type="entry name" value="Hotdog Thioesterase"/>
    <property type="match status" value="1"/>
</dbReference>
<dbReference type="SUPFAM" id="SSF54637">
    <property type="entry name" value="Thioesterase/thiol ester dehydrase-isomerase"/>
    <property type="match status" value="1"/>
</dbReference>
<evidence type="ECO:0000256" key="2">
    <source>
        <dbReference type="ARBA" id="ARBA00022801"/>
    </source>
</evidence>
<evidence type="ECO:0000256" key="1">
    <source>
        <dbReference type="ARBA" id="ARBA00008324"/>
    </source>
</evidence>
<evidence type="ECO:0000259" key="3">
    <source>
        <dbReference type="Pfam" id="PF03061"/>
    </source>
</evidence>
<dbReference type="EMBL" id="UINC01128320">
    <property type="protein sequence ID" value="SVD07995.1"/>
    <property type="molecule type" value="Genomic_DNA"/>
</dbReference>
<accession>A0A382SEV2</accession>
<dbReference type="Pfam" id="PF03061">
    <property type="entry name" value="4HBT"/>
    <property type="match status" value="1"/>
</dbReference>
<dbReference type="GO" id="GO:0047617">
    <property type="term" value="F:fatty acyl-CoA hydrolase activity"/>
    <property type="evidence" value="ECO:0007669"/>
    <property type="project" value="InterPro"/>
</dbReference>
<dbReference type="CDD" id="cd03443">
    <property type="entry name" value="PaaI_thioesterase"/>
    <property type="match status" value="1"/>
</dbReference>
<feature type="domain" description="Thioesterase" evidence="3">
    <location>
        <begin position="51"/>
        <end position="124"/>
    </location>
</feature>
<evidence type="ECO:0000313" key="4">
    <source>
        <dbReference type="EMBL" id="SVD07995.1"/>
    </source>
</evidence>
<sequence length="152" mass="16527">MDDNLLPDGYRTCDYVDPFENLVGPIGYKVDGDQIRCCFIAGRKHVNTQSTLHGGMLMTFADYALCLAAIWDHPGEKCVTVSLNCEFVSAGLMDDVVESTAEVVRRAGSLTFVRGQIFVGSRTLVNYSGIVKRFSVASPPAAHERGGPTHVL</sequence>
<dbReference type="InterPro" id="IPR039298">
    <property type="entry name" value="ACOT13"/>
</dbReference>
<gene>
    <name evidence="4" type="ORF">METZ01_LOCUS360849</name>
</gene>
<comment type="similarity">
    <text evidence="1">Belongs to the thioesterase PaaI family.</text>
</comment>
<dbReference type="PANTHER" id="PTHR21660:SF1">
    <property type="entry name" value="ACYL-COENZYME A THIOESTERASE 13"/>
    <property type="match status" value="1"/>
</dbReference>
<dbReference type="InterPro" id="IPR006683">
    <property type="entry name" value="Thioestr_dom"/>
</dbReference>
<reference evidence="4" key="1">
    <citation type="submission" date="2018-05" db="EMBL/GenBank/DDBJ databases">
        <authorList>
            <person name="Lanie J.A."/>
            <person name="Ng W.-L."/>
            <person name="Kazmierczak K.M."/>
            <person name="Andrzejewski T.M."/>
            <person name="Davidsen T.M."/>
            <person name="Wayne K.J."/>
            <person name="Tettelin H."/>
            <person name="Glass J.I."/>
            <person name="Rusch D."/>
            <person name="Podicherti R."/>
            <person name="Tsui H.-C.T."/>
            <person name="Winkler M.E."/>
        </authorList>
    </citation>
    <scope>NUCLEOTIDE SEQUENCE</scope>
</reference>
<protein>
    <recommendedName>
        <fullName evidence="3">Thioesterase domain-containing protein</fullName>
    </recommendedName>
</protein>
<keyword evidence="2" id="KW-0378">Hydrolase</keyword>
<dbReference type="AlphaFoldDB" id="A0A382SEV2"/>